<accession>A0A1Z1M9F4</accession>
<sequence length="61" mass="7226">MELNTNANNLAEEVIELKKQLVFLRIKKVTRQKINTHTIKQAQHKISQILQLNRFNKSQNK</sequence>
<keyword evidence="4" id="KW-0934">Plastid</keyword>
<dbReference type="GO" id="GO:1990904">
    <property type="term" value="C:ribonucleoprotein complex"/>
    <property type="evidence" value="ECO:0007669"/>
    <property type="project" value="UniProtKB-KW"/>
</dbReference>
<dbReference type="Gene3D" id="1.10.287.310">
    <property type="match status" value="1"/>
</dbReference>
<dbReference type="GO" id="GO:0006412">
    <property type="term" value="P:translation"/>
    <property type="evidence" value="ECO:0007669"/>
    <property type="project" value="InterPro"/>
</dbReference>
<reference evidence="4" key="1">
    <citation type="journal article" date="2017" name="J. Phycol.">
        <title>Analysis of chloroplast genomes and a supermatrix inform reclassification of the Rhodomelaceae (Rhodophyta).</title>
        <authorList>
            <person name="Diaz-Tapia P."/>
            <person name="Maggs C.A."/>
            <person name="West J.A."/>
            <person name="Verbruggen H."/>
        </authorList>
    </citation>
    <scope>NUCLEOTIDE SEQUENCE</scope>
    <source>
        <strain evidence="4">PD508</strain>
    </source>
</reference>
<organism evidence="4">
    <name type="scientific">Rhodomela confervoides</name>
    <name type="common">Red alga</name>
    <dbReference type="NCBI Taxonomy" id="35163"/>
    <lineage>
        <taxon>Eukaryota</taxon>
        <taxon>Rhodophyta</taxon>
        <taxon>Florideophyceae</taxon>
        <taxon>Rhodymeniophycidae</taxon>
        <taxon>Ceramiales</taxon>
        <taxon>Rhodomelaceae</taxon>
        <taxon>Rhodomela</taxon>
    </lineage>
</organism>
<name>A0A1Z1M9F4_RHOCN</name>
<protein>
    <submittedName>
        <fullName evidence="4">Ribosomal protein L29</fullName>
    </submittedName>
</protein>
<proteinExistence type="inferred from homology"/>
<evidence type="ECO:0000256" key="1">
    <source>
        <dbReference type="ARBA" id="ARBA00009254"/>
    </source>
</evidence>
<keyword evidence="4" id="KW-0150">Chloroplast</keyword>
<evidence type="ECO:0000256" key="3">
    <source>
        <dbReference type="ARBA" id="ARBA00023274"/>
    </source>
</evidence>
<keyword evidence="2 4" id="KW-0689">Ribosomal protein</keyword>
<dbReference type="GO" id="GO:0003735">
    <property type="term" value="F:structural constituent of ribosome"/>
    <property type="evidence" value="ECO:0007669"/>
    <property type="project" value="InterPro"/>
</dbReference>
<dbReference type="EMBL" id="MF101424">
    <property type="protein sequence ID" value="ARW62738.1"/>
    <property type="molecule type" value="Genomic_DNA"/>
</dbReference>
<dbReference type="NCBIfam" id="TIGR00012">
    <property type="entry name" value="L29"/>
    <property type="match status" value="1"/>
</dbReference>
<dbReference type="Pfam" id="PF00831">
    <property type="entry name" value="Ribosomal_L29"/>
    <property type="match status" value="1"/>
</dbReference>
<geneLocation type="chloroplast" evidence="4"/>
<dbReference type="GO" id="GO:0005840">
    <property type="term" value="C:ribosome"/>
    <property type="evidence" value="ECO:0007669"/>
    <property type="project" value="UniProtKB-KW"/>
</dbReference>
<dbReference type="InterPro" id="IPR036049">
    <property type="entry name" value="Ribosomal_uL29_sf"/>
</dbReference>
<dbReference type="InterPro" id="IPR001854">
    <property type="entry name" value="Ribosomal_uL29"/>
</dbReference>
<comment type="similarity">
    <text evidence="1">Belongs to the universal ribosomal protein uL29 family.</text>
</comment>
<dbReference type="SUPFAM" id="SSF46561">
    <property type="entry name" value="Ribosomal protein L29 (L29p)"/>
    <property type="match status" value="1"/>
</dbReference>
<dbReference type="RefSeq" id="YP_009394176.1">
    <property type="nucleotide sequence ID" value="NC_035271.1"/>
</dbReference>
<evidence type="ECO:0000256" key="2">
    <source>
        <dbReference type="ARBA" id="ARBA00022980"/>
    </source>
</evidence>
<keyword evidence="3" id="KW-0687">Ribonucleoprotein</keyword>
<dbReference type="AlphaFoldDB" id="A0A1Z1M9F4"/>
<evidence type="ECO:0000313" key="4">
    <source>
        <dbReference type="EMBL" id="ARW62738.1"/>
    </source>
</evidence>
<gene>
    <name evidence="4" type="primary">rpl29</name>
</gene>
<dbReference type="GeneID" id="33355990"/>